<keyword evidence="3" id="KW-0408">Iron</keyword>
<keyword evidence="2" id="KW-0479">Metal-binding</keyword>
<dbReference type="EC" id="1.7.99.4" evidence="6"/>
<dbReference type="GO" id="GO:0043546">
    <property type="term" value="F:molybdopterin cofactor binding"/>
    <property type="evidence" value="ECO:0007669"/>
    <property type="project" value="InterPro"/>
</dbReference>
<dbReference type="Pfam" id="PF04879">
    <property type="entry name" value="Molybdop_Fe4S4"/>
    <property type="match status" value="1"/>
</dbReference>
<organism evidence="6 7">
    <name type="scientific">Runella slithyformis (strain ATCC 29530 / DSM 19594 / LMG 11500 / NCIMB 11436 / LSU 4)</name>
    <dbReference type="NCBI Taxonomy" id="761193"/>
    <lineage>
        <taxon>Bacteria</taxon>
        <taxon>Pseudomonadati</taxon>
        <taxon>Bacteroidota</taxon>
        <taxon>Cytophagia</taxon>
        <taxon>Cytophagales</taxon>
        <taxon>Spirosomataceae</taxon>
        <taxon>Runella</taxon>
    </lineage>
</organism>
<dbReference type="KEGG" id="rsi:Runsl_1667"/>
<dbReference type="InterPro" id="IPR050612">
    <property type="entry name" value="Prok_Mopterin_Oxidored"/>
</dbReference>
<dbReference type="GO" id="GO:0016491">
    <property type="term" value="F:oxidoreductase activity"/>
    <property type="evidence" value="ECO:0007669"/>
    <property type="project" value="UniProtKB-KW"/>
</dbReference>
<reference evidence="7" key="1">
    <citation type="submission" date="2011-06" db="EMBL/GenBank/DDBJ databases">
        <title>The complete genome of chromosome of Runella slithyformis DSM 19594.</title>
        <authorList>
            <consortium name="US DOE Joint Genome Institute (JGI-PGF)"/>
            <person name="Lucas S."/>
            <person name="Han J."/>
            <person name="Lapidus A."/>
            <person name="Bruce D."/>
            <person name="Goodwin L."/>
            <person name="Pitluck S."/>
            <person name="Peters L."/>
            <person name="Kyrpides N."/>
            <person name="Mavromatis K."/>
            <person name="Ivanova N."/>
            <person name="Ovchinnikova G."/>
            <person name="Zhang X."/>
            <person name="Misra M."/>
            <person name="Detter J.C."/>
            <person name="Tapia R."/>
            <person name="Han C."/>
            <person name="Land M."/>
            <person name="Hauser L."/>
            <person name="Markowitz V."/>
            <person name="Cheng J.-F."/>
            <person name="Hugenholtz P."/>
            <person name="Woyke T."/>
            <person name="Wu D."/>
            <person name="Tindall B."/>
            <person name="Faehrich R."/>
            <person name="Brambilla E."/>
            <person name="Klenk H.-P."/>
            <person name="Eisen J.A."/>
        </authorList>
    </citation>
    <scope>NUCLEOTIDE SEQUENCE [LARGE SCALE GENOMIC DNA]</scope>
    <source>
        <strain evidence="7">ATCC 29530 / DSM 19594 / LMG 11500 / NCIMB 11436 / LSU 4</strain>
    </source>
</reference>
<dbReference type="InterPro" id="IPR006656">
    <property type="entry name" value="Mopterin_OxRdtase"/>
</dbReference>
<keyword evidence="4" id="KW-0411">Iron-sulfur</keyword>
<dbReference type="AlphaFoldDB" id="A0A7U3ZIY6"/>
<dbReference type="SMART" id="SM00926">
    <property type="entry name" value="Molybdop_Fe4S4"/>
    <property type="match status" value="1"/>
</dbReference>
<comment type="similarity">
    <text evidence="1">Belongs to the prokaryotic molybdopterin-containing oxidoreductase family.</text>
</comment>
<dbReference type="InterPro" id="IPR006963">
    <property type="entry name" value="Mopterin_OxRdtase_4Fe-4S_dom"/>
</dbReference>
<dbReference type="InterPro" id="IPR006657">
    <property type="entry name" value="MoPterin_dinucl-bd_dom"/>
</dbReference>
<evidence type="ECO:0000259" key="5">
    <source>
        <dbReference type="SMART" id="SM00926"/>
    </source>
</evidence>
<dbReference type="GO" id="GO:0046872">
    <property type="term" value="F:metal ion binding"/>
    <property type="evidence" value="ECO:0007669"/>
    <property type="project" value="UniProtKB-KW"/>
</dbReference>
<dbReference type="Proteomes" id="UP000000493">
    <property type="component" value="Chromosome"/>
</dbReference>
<name>A0A7U3ZIY6_RUNSL</name>
<evidence type="ECO:0000256" key="1">
    <source>
        <dbReference type="ARBA" id="ARBA00010312"/>
    </source>
</evidence>
<protein>
    <submittedName>
        <fullName evidence="6">Nitrate reductase</fullName>
        <ecNumber evidence="6">1.7.99.4</ecNumber>
    </submittedName>
</protein>
<reference evidence="6 7" key="2">
    <citation type="journal article" date="2012" name="Stand. Genomic Sci.">
        <title>Complete genome sequence of the aquatic bacterium Runella slithyformis type strain (LSU 4(T)).</title>
        <authorList>
            <person name="Copeland A."/>
            <person name="Zhang X."/>
            <person name="Misra M."/>
            <person name="Lapidus A."/>
            <person name="Nolan M."/>
            <person name="Lucas S."/>
            <person name="Deshpande S."/>
            <person name="Cheng J.F."/>
            <person name="Tapia R."/>
            <person name="Goodwin L.A."/>
            <person name="Pitluck S."/>
            <person name="Liolios K."/>
            <person name="Pagani I."/>
            <person name="Ivanova N."/>
            <person name="Mikhailova N."/>
            <person name="Pati A."/>
            <person name="Chen A."/>
            <person name="Palaniappan K."/>
            <person name="Land M."/>
            <person name="Hauser L."/>
            <person name="Pan C."/>
            <person name="Jeffries C.D."/>
            <person name="Detter J.C."/>
            <person name="Brambilla E.M."/>
            <person name="Rohde M."/>
            <person name="Djao O.D."/>
            <person name="Goker M."/>
            <person name="Sikorski J."/>
            <person name="Tindall B.J."/>
            <person name="Woyke T."/>
            <person name="Bristow J."/>
            <person name="Eisen J.A."/>
            <person name="Markowitz V."/>
            <person name="Hugenholtz P."/>
            <person name="Kyrpides N.C."/>
            <person name="Klenk H.P."/>
            <person name="Mavromatis K."/>
        </authorList>
    </citation>
    <scope>NUCLEOTIDE SEQUENCE [LARGE SCALE GENOMIC DNA]</scope>
    <source>
        <strain evidence="7">ATCC 29530 / DSM 19594 / LMG 11500 / NCIMB 11436 / LSU 4</strain>
    </source>
</reference>
<dbReference type="PANTHER" id="PTHR43742:SF2">
    <property type="entry name" value="ASSIMILATORY NITRATE REDUCTASE CATALYTIC SUBUNIT"/>
    <property type="match status" value="1"/>
</dbReference>
<feature type="domain" description="4Fe-4S Mo/W bis-MGD-type" evidence="5">
    <location>
        <begin position="4"/>
        <end position="58"/>
    </location>
</feature>
<dbReference type="RefSeq" id="WP_013927404.1">
    <property type="nucleotide sequence ID" value="NC_015703.1"/>
</dbReference>
<dbReference type="Gene3D" id="3.40.50.740">
    <property type="match status" value="1"/>
</dbReference>
<dbReference type="EMBL" id="CP002859">
    <property type="protein sequence ID" value="AEI48091.1"/>
    <property type="molecule type" value="Genomic_DNA"/>
</dbReference>
<keyword evidence="6" id="KW-0560">Oxidoreductase</keyword>
<dbReference type="SUPFAM" id="SSF53706">
    <property type="entry name" value="Formate dehydrogenase/DMSO reductase, domains 1-3"/>
    <property type="match status" value="1"/>
</dbReference>
<evidence type="ECO:0000313" key="7">
    <source>
        <dbReference type="Proteomes" id="UP000000493"/>
    </source>
</evidence>
<evidence type="ECO:0000256" key="2">
    <source>
        <dbReference type="ARBA" id="ARBA00022723"/>
    </source>
</evidence>
<dbReference type="Gene3D" id="2.20.25.90">
    <property type="entry name" value="ADC-like domains"/>
    <property type="match status" value="1"/>
</dbReference>
<dbReference type="GO" id="GO:0051536">
    <property type="term" value="F:iron-sulfur cluster binding"/>
    <property type="evidence" value="ECO:0007669"/>
    <property type="project" value="UniProtKB-KW"/>
</dbReference>
<evidence type="ECO:0000313" key="6">
    <source>
        <dbReference type="EMBL" id="AEI48091.1"/>
    </source>
</evidence>
<dbReference type="Gene3D" id="3.40.228.10">
    <property type="entry name" value="Dimethylsulfoxide Reductase, domain 2"/>
    <property type="match status" value="1"/>
</dbReference>
<evidence type="ECO:0000256" key="3">
    <source>
        <dbReference type="ARBA" id="ARBA00023004"/>
    </source>
</evidence>
<proteinExistence type="inferred from homology"/>
<gene>
    <name evidence="6" type="ordered locus">Runsl_1667</name>
</gene>
<sequence>MTNHSIHYRACNLCEAICGLEITYSENTVVTINGDKNDPFSRGHICPKALALKDIYEDPNRLTSPLKRTEAGWTAISWVEAFEEITAKLKALQSLHGNHAVGMYAGNPSVHNSGTYLSGTGLMRALKTKNIYSATSVDQLPHHFAAWQMFGHPFLLPIPDIDRTDFWLIMGGNPIASNGSLMTAPDVANRLKAIQQRGGKVVVIDPRFTETAAKADEHHFIRPGTDVFLLLAMLQVIFEEKLEKAPVFVTGLDELRAISSEFLPEKVQSQTGIAADSIRSLARAFANAPSAVAYGRVGLSMQAFGGACQWLLNALNVVTGNIDRAGTAMFTHPAVDILANIKGAYDKYDRHRSRVRGLPEFMGELPVSVLAEEILTAGEGQIRALITSCGNPILSTPNGRQLDSALESLELMVAIDIYVNETTRHAHYILPPATGLEVAHYDLTFNALAVRNVARFSEPLFPKKEDAKYDWEIFQELTARLSGEDSTGVLPVPQDPHAKVDLGLRHSSYQLSLDQLRQYPHGLDLGPLRPALPHRLLTSDKKIHLAPALLNKDMKRVKKVLYERLATNEFDLLLTNRRHLRDNNSWLHNSKRLVKGRNRCTLMMHPEDALKRAVSQKDIVSVRSRVGQVEVPVEITDKVMQGTVCLPHGYGHNRDAIQLSVAQSHAGVSVNDLTDEMVIDELTGNAVFVGVPVQVEVSLEIGNTV</sequence>
<keyword evidence="7" id="KW-1185">Reference proteome</keyword>
<dbReference type="PANTHER" id="PTHR43742">
    <property type="entry name" value="TRIMETHYLAMINE-N-OXIDE REDUCTASE"/>
    <property type="match status" value="1"/>
</dbReference>
<evidence type="ECO:0000256" key="4">
    <source>
        <dbReference type="ARBA" id="ARBA00023014"/>
    </source>
</evidence>
<dbReference type="Pfam" id="PF01568">
    <property type="entry name" value="Molydop_binding"/>
    <property type="match status" value="1"/>
</dbReference>
<dbReference type="Gene3D" id="2.40.40.20">
    <property type="match status" value="1"/>
</dbReference>
<accession>A0A7U3ZIY6</accession>
<dbReference type="Pfam" id="PF00384">
    <property type="entry name" value="Molybdopterin"/>
    <property type="match status" value="1"/>
</dbReference>